<dbReference type="EMBL" id="RDQH01000332">
    <property type="protein sequence ID" value="RXH95947.1"/>
    <property type="molecule type" value="Genomic_DNA"/>
</dbReference>
<keyword evidence="5" id="KW-0904">Protein phosphatase</keyword>
<feature type="domain" description="Tyrosine specific protein phosphatases" evidence="9">
    <location>
        <begin position="1273"/>
        <end position="1322"/>
    </location>
</feature>
<dbReference type="InterPro" id="IPR000387">
    <property type="entry name" value="Tyr_Pase_dom"/>
</dbReference>
<dbReference type="InterPro" id="IPR029021">
    <property type="entry name" value="Prot-tyrosine_phosphatase-like"/>
</dbReference>
<dbReference type="SUPFAM" id="SSF56112">
    <property type="entry name" value="Protein kinase-like (PK-like)"/>
    <property type="match status" value="1"/>
</dbReference>
<dbReference type="InterPro" id="IPR001563">
    <property type="entry name" value="Peptidase_S10"/>
</dbReference>
<dbReference type="InterPro" id="IPR016130">
    <property type="entry name" value="Tyr_Pase_AS"/>
</dbReference>
<dbReference type="PANTHER" id="PTHR47100:SF5">
    <property type="entry name" value="DUAL SPECIFICITY PROTEIN PHOSPHATASE PHS1"/>
    <property type="match status" value="1"/>
</dbReference>
<dbReference type="Gene3D" id="3.90.190.10">
    <property type="entry name" value="Protein tyrosine phosphatase superfamily"/>
    <property type="match status" value="1"/>
</dbReference>
<reference evidence="10 11" key="1">
    <citation type="submission" date="2018-10" db="EMBL/GenBank/DDBJ databases">
        <title>A high-quality apple genome assembly.</title>
        <authorList>
            <person name="Hu J."/>
        </authorList>
    </citation>
    <scope>NUCLEOTIDE SEQUENCE [LARGE SCALE GENOMIC DNA]</scope>
    <source>
        <strain evidence="11">cv. HFTH1</strain>
        <tissue evidence="10">Young leaf</tissue>
    </source>
</reference>
<keyword evidence="4" id="KW-0378">Hydrolase</keyword>
<dbReference type="FunFam" id="3.40.50.1820:FF:000912">
    <property type="entry name" value="Uncharacterized protein"/>
    <property type="match status" value="1"/>
</dbReference>
<dbReference type="CDD" id="cd14498">
    <property type="entry name" value="DSP"/>
    <property type="match status" value="1"/>
</dbReference>
<dbReference type="Gene3D" id="1.10.1070.11">
    <property type="entry name" value="Phosphatidylinositol 3-/4-kinase, catalytic domain"/>
    <property type="match status" value="1"/>
</dbReference>
<evidence type="ECO:0000256" key="4">
    <source>
        <dbReference type="ARBA" id="ARBA00022801"/>
    </source>
</evidence>
<dbReference type="SMART" id="SM00195">
    <property type="entry name" value="DSPc"/>
    <property type="match status" value="1"/>
</dbReference>
<feature type="domain" description="Tyrosine-protein phosphatase" evidence="8">
    <location>
        <begin position="1201"/>
        <end position="1346"/>
    </location>
</feature>
<evidence type="ECO:0000256" key="3">
    <source>
        <dbReference type="ARBA" id="ARBA00022670"/>
    </source>
</evidence>
<comment type="caution">
    <text evidence="10">The sequence shown here is derived from an EMBL/GenBank/DDBJ whole genome shotgun (WGS) entry which is preliminary data.</text>
</comment>
<keyword evidence="3" id="KW-0645">Protease</keyword>
<dbReference type="InterPro" id="IPR020422">
    <property type="entry name" value="TYR_PHOSPHATASE_DUAL_dom"/>
</dbReference>
<dbReference type="PANTHER" id="PTHR47100">
    <property type="entry name" value="DUAL SPECIFICITY PROTEIN PHOSPHATASE PHS1"/>
    <property type="match status" value="1"/>
</dbReference>
<evidence type="ECO:0008006" key="12">
    <source>
        <dbReference type="Google" id="ProtNLM"/>
    </source>
</evidence>
<evidence type="ECO:0000259" key="9">
    <source>
        <dbReference type="PROSITE" id="PS50056"/>
    </source>
</evidence>
<dbReference type="InterPro" id="IPR015275">
    <property type="entry name" value="Actin-fragmin_kin_cat_dom"/>
</dbReference>
<protein>
    <recommendedName>
        <fullName evidence="12">Dual specificity protein phosphatase PHS1</fullName>
    </recommendedName>
</protein>
<dbReference type="PROSITE" id="PS50056">
    <property type="entry name" value="TYR_PHOSPHATASE_2"/>
    <property type="match status" value="1"/>
</dbReference>
<evidence type="ECO:0000313" key="11">
    <source>
        <dbReference type="Proteomes" id="UP000290289"/>
    </source>
</evidence>
<keyword evidence="11" id="KW-1185">Reference proteome</keyword>
<dbReference type="Pfam" id="PF00450">
    <property type="entry name" value="Peptidase_S10"/>
    <property type="match status" value="2"/>
</dbReference>
<feature type="compositionally biased region" description="Polar residues" evidence="7">
    <location>
        <begin position="1076"/>
        <end position="1087"/>
    </location>
</feature>
<dbReference type="Gene3D" id="3.40.50.1820">
    <property type="entry name" value="alpha/beta hydrolase"/>
    <property type="match status" value="2"/>
</dbReference>
<dbReference type="Pfam" id="PF09192">
    <property type="entry name" value="Act-Frag_cataly"/>
    <property type="match status" value="1"/>
</dbReference>
<evidence type="ECO:0000313" key="10">
    <source>
        <dbReference type="EMBL" id="RXH95947.1"/>
    </source>
</evidence>
<evidence type="ECO:0000256" key="1">
    <source>
        <dbReference type="ARBA" id="ARBA00009431"/>
    </source>
</evidence>
<dbReference type="SUPFAM" id="SSF52799">
    <property type="entry name" value="(Phosphotyrosine protein) phosphatases II"/>
    <property type="match status" value="1"/>
</dbReference>
<evidence type="ECO:0000256" key="5">
    <source>
        <dbReference type="ARBA" id="ARBA00022912"/>
    </source>
</evidence>
<dbReference type="GO" id="GO:0006508">
    <property type="term" value="P:proteolysis"/>
    <property type="evidence" value="ECO:0007669"/>
    <property type="project" value="UniProtKB-KW"/>
</dbReference>
<dbReference type="GO" id="GO:0043622">
    <property type="term" value="P:cortical microtubule organization"/>
    <property type="evidence" value="ECO:0007669"/>
    <property type="project" value="InterPro"/>
</dbReference>
<evidence type="ECO:0000256" key="7">
    <source>
        <dbReference type="SAM" id="MobiDB-lite"/>
    </source>
</evidence>
<dbReference type="Gene3D" id="3.40.50.11320">
    <property type="match status" value="1"/>
</dbReference>
<accession>A0A498JM58</accession>
<dbReference type="PROSITE" id="PS00383">
    <property type="entry name" value="TYR_PHOSPHATASE_1"/>
    <property type="match status" value="1"/>
</dbReference>
<dbReference type="PROSITE" id="PS00560">
    <property type="entry name" value="CARBOXYPEPT_SER_HIS"/>
    <property type="match status" value="1"/>
</dbReference>
<dbReference type="InterPro" id="IPR036940">
    <property type="entry name" value="PI3/4_kinase_cat_sf"/>
</dbReference>
<dbReference type="Pfam" id="PF00782">
    <property type="entry name" value="DSPc"/>
    <property type="match status" value="1"/>
</dbReference>
<dbReference type="InterPro" id="IPR000340">
    <property type="entry name" value="Dual-sp_phosphatase_cat-dom"/>
</dbReference>
<dbReference type="PROSITE" id="PS50054">
    <property type="entry name" value="TYR_PHOSPHATASE_DUAL"/>
    <property type="match status" value="1"/>
</dbReference>
<dbReference type="InterPro" id="IPR033124">
    <property type="entry name" value="Ser_caboxypep_his_AS"/>
</dbReference>
<gene>
    <name evidence="10" type="ORF">DVH24_008447</name>
</gene>
<dbReference type="InterPro" id="IPR011009">
    <property type="entry name" value="Kinase-like_dom_sf"/>
</dbReference>
<sequence>MRDLVAWRLCNRCNDGFLGLSSEAIRWRASSGTSRWVWRRVLACGAARGAMSLGSDRGSRLGGSVLVLRRRGMRAMAMAAALVLQTYSSMEVVESSSHHHPDHKITRLPGQPHVGFQQFSGYITVDDHNHKALFYYFAEADINPASKPLVLWLNGGPGCSSLGVGAFSENGPFRPDGEVLVRNEYSWNREANMLYLETPVGVGFSYSKSNSSYMAVDDEATGHYIPQLAKLIVEINRKEKFNLKGIALGNPVLEFATDLNSQAEFLWSHGLISDSTYNMFTSVCNYSRYVSEYYRRSVSPVCSRVVSQVTKETSQFVDKYDVTLDVCISSVLSQSKFISPNQMTERIDVCVEDKTVIYLNRKDVQKALHARLVGVRRWDHFGVPNAQPGNTYNLISWIACEARHPSLGVQVTKFQSHLTYVLLAAIKRTRKFSKFSGDQDSVIPLTGSRRLVSRLARELGLNTTVPYRVWFEGKQVGGWTQVYGNILLFATIRGASHEAPFSQPERSLRLFKSFLEGRPLPEDKELDPGSDEPEAPLPLTVTSRALYMLGDIAAGQAYRITQWMELVRKRSAKYHSSGFPHYLPRFDSMPSSVGDFVDDWEGSLPCEQTTEVNLWERLGKAAALDIESCYFSWDRLSSLHHTEHSSSNDNSEDEMNKALEVTVNSGGVVFFGLFNQPGNDDASTKEAAAVIKISSSRMATQSERLGYEFAKWLGVRTPQARVIHNCSLEWLQMKEAAEKARDAASSEGDECGEMTCSELLEALELSRCLLLISYVQGSPLLESPTVFESRETAEKTAAALGRILMLDLVIRNEDRLPCHKLRWRGNSANLLLADKMALGNMDRLEEAFDSAIKRYKPRVIRGLHKDRRATSVDSKLGTHNAVTVTQTSDLSDIIESPRSIQSELSDHSVFSDFPVVAIDSGVPRRPPAGKRANDQEIYPRLVELLLNSSEYSSNVLHEITLGKLGRSPIQETDVSDIPAYEMASVVKKFRSGFRAALRDLQGFHIFLLTLHQRLENLLRIFFNIIDRISSGESDKEDLAVPESPSHAAGSFHCASALSKERLVNENNPDFSDSESQRTALRSSSSGNKEGYDCSSPMSRDSWHGRFSKGSAEPLSSLRLTAKLRDFHKYAKVDAESNKELEQWNEMLKSDVIKLCQENNFNSGFFEGSDNNGVVDAYELKVRLEHILERIALISEAANTERPSRVTSSMFIGGALAARSVFTLQRLGITHVLCLCSNEIGQADSQFPDLFEYKNFAICDNDDTNISTIFDEAVSFTDRVEQERGKVLVHCFEGKSRSATLVLAYLMLRKNCTLLEAWNSLKQVHRRAQPNDGFAKILVDLDKKLHGRVSMEWQQRKPTMKVCPICGVNAGLSSSSLKLHLQKSHKKLSSGSVDSAMTMEIQKALTVLKISRGGSVIPKQRSHSDVEN</sequence>
<dbReference type="STRING" id="3750.A0A498JM58"/>
<dbReference type="InterPro" id="IPR029058">
    <property type="entry name" value="AB_hydrolase_fold"/>
</dbReference>
<dbReference type="FunFam" id="3.90.190.10:FF:000148">
    <property type="entry name" value="Dual specificity protein phosphatase PHS1"/>
    <property type="match status" value="1"/>
</dbReference>
<keyword evidence="6" id="KW-0325">Glycoprotein</keyword>
<evidence type="ECO:0000259" key="8">
    <source>
        <dbReference type="PROSITE" id="PS50054"/>
    </source>
</evidence>
<dbReference type="GO" id="GO:0004721">
    <property type="term" value="F:phosphoprotein phosphatase activity"/>
    <property type="evidence" value="ECO:0007669"/>
    <property type="project" value="UniProtKB-KW"/>
</dbReference>
<name>A0A498JM58_MALDO</name>
<dbReference type="Proteomes" id="UP000290289">
    <property type="component" value="Chromosome 6"/>
</dbReference>
<proteinExistence type="inferred from homology"/>
<evidence type="ECO:0000256" key="2">
    <source>
        <dbReference type="ARBA" id="ARBA00022645"/>
    </source>
</evidence>
<dbReference type="PRINTS" id="PR00724">
    <property type="entry name" value="CRBOXYPTASEC"/>
</dbReference>
<organism evidence="10 11">
    <name type="scientific">Malus domestica</name>
    <name type="common">Apple</name>
    <name type="synonym">Pyrus malus</name>
    <dbReference type="NCBI Taxonomy" id="3750"/>
    <lineage>
        <taxon>Eukaryota</taxon>
        <taxon>Viridiplantae</taxon>
        <taxon>Streptophyta</taxon>
        <taxon>Embryophyta</taxon>
        <taxon>Tracheophyta</taxon>
        <taxon>Spermatophyta</taxon>
        <taxon>Magnoliopsida</taxon>
        <taxon>eudicotyledons</taxon>
        <taxon>Gunneridae</taxon>
        <taxon>Pentapetalae</taxon>
        <taxon>rosids</taxon>
        <taxon>fabids</taxon>
        <taxon>Rosales</taxon>
        <taxon>Rosaceae</taxon>
        <taxon>Amygdaloideae</taxon>
        <taxon>Maleae</taxon>
        <taxon>Malus</taxon>
    </lineage>
</organism>
<comment type="similarity">
    <text evidence="1">Belongs to the peptidase S10 family.</text>
</comment>
<dbReference type="GO" id="GO:0004185">
    <property type="term" value="F:serine-type carboxypeptidase activity"/>
    <property type="evidence" value="ECO:0007669"/>
    <property type="project" value="InterPro"/>
</dbReference>
<evidence type="ECO:0000256" key="6">
    <source>
        <dbReference type="ARBA" id="ARBA00023180"/>
    </source>
</evidence>
<feature type="region of interest" description="Disordered" evidence="7">
    <location>
        <begin position="1065"/>
        <end position="1109"/>
    </location>
</feature>
<dbReference type="GO" id="GO:0009737">
    <property type="term" value="P:response to abscisic acid"/>
    <property type="evidence" value="ECO:0007669"/>
    <property type="project" value="InterPro"/>
</dbReference>
<dbReference type="InterPro" id="IPR035010">
    <property type="entry name" value="PHS1"/>
</dbReference>
<keyword evidence="2" id="KW-0121">Carboxypeptidase</keyword>
<dbReference type="Gene3D" id="6.10.250.940">
    <property type="match status" value="1"/>
</dbReference>
<dbReference type="SUPFAM" id="SSF53474">
    <property type="entry name" value="alpha/beta-Hydrolases"/>
    <property type="match status" value="1"/>
</dbReference>